<comment type="caution">
    <text evidence="1">The sequence shown here is derived from an EMBL/GenBank/DDBJ whole genome shotgun (WGS) entry which is preliminary data.</text>
</comment>
<evidence type="ECO:0000313" key="1">
    <source>
        <dbReference type="EMBL" id="MFD1372875.1"/>
    </source>
</evidence>
<accession>A0ABW4ARJ5</accession>
<dbReference type="EMBL" id="JBHTMK010000063">
    <property type="protein sequence ID" value="MFD1372875.1"/>
    <property type="molecule type" value="Genomic_DNA"/>
</dbReference>
<keyword evidence="2" id="KW-1185">Reference proteome</keyword>
<reference evidence="2" key="1">
    <citation type="journal article" date="2019" name="Int. J. Syst. Evol. Microbiol.">
        <title>The Global Catalogue of Microorganisms (GCM) 10K type strain sequencing project: providing services to taxonomists for standard genome sequencing and annotation.</title>
        <authorList>
            <consortium name="The Broad Institute Genomics Platform"/>
            <consortium name="The Broad Institute Genome Sequencing Center for Infectious Disease"/>
            <person name="Wu L."/>
            <person name="Ma J."/>
        </authorList>
    </citation>
    <scope>NUCLEOTIDE SEQUENCE [LARGE SCALE GENOMIC DNA]</scope>
    <source>
        <strain evidence="2">CCM 7526</strain>
    </source>
</reference>
<evidence type="ECO:0000313" key="2">
    <source>
        <dbReference type="Proteomes" id="UP001597183"/>
    </source>
</evidence>
<sequence>MSVGVVGQAVGLFAVTNDDGDDRVEANGVPGIVGVAAVTFANGSRRGR</sequence>
<proteinExistence type="predicted"/>
<dbReference type="RefSeq" id="WP_317794606.1">
    <property type="nucleotide sequence ID" value="NZ_AP028461.1"/>
</dbReference>
<dbReference type="Proteomes" id="UP001597183">
    <property type="component" value="Unassembled WGS sequence"/>
</dbReference>
<name>A0ABW4ARJ5_9ACTN</name>
<gene>
    <name evidence="1" type="ORF">ACFQ5G_46750</name>
</gene>
<protein>
    <submittedName>
        <fullName evidence="1">Uncharacterized protein</fullName>
    </submittedName>
</protein>
<organism evidence="1 2">
    <name type="scientific">Actinoplanes sichuanensis</name>
    <dbReference type="NCBI Taxonomy" id="512349"/>
    <lineage>
        <taxon>Bacteria</taxon>
        <taxon>Bacillati</taxon>
        <taxon>Actinomycetota</taxon>
        <taxon>Actinomycetes</taxon>
        <taxon>Micromonosporales</taxon>
        <taxon>Micromonosporaceae</taxon>
        <taxon>Actinoplanes</taxon>
    </lineage>
</organism>